<comment type="caution">
    <text evidence="2">The sequence shown here is derived from an EMBL/GenBank/DDBJ whole genome shotgun (WGS) entry which is preliminary data.</text>
</comment>
<evidence type="ECO:0000313" key="2">
    <source>
        <dbReference type="EMBL" id="KAF2541833.1"/>
    </source>
</evidence>
<proteinExistence type="predicted"/>
<evidence type="ECO:0000313" key="3">
    <source>
        <dbReference type="Proteomes" id="UP000712281"/>
    </source>
</evidence>
<sequence length="184" mass="21468">MEMPSEASGRVQEIKNRRHHTATHKHRDGTKVPQEEREGEVESSQSKRPEVASSVQRKKEKRETYGHHREDPLSSRLSVEGDYSELWTVDYGVAEPDVVGDHHDETRRHKYYVQPFLLPHEYSAADVLEYSSVMYVEQLWTLTMGWVQPRLEETTNEMMSSNLYWVTLELGIKPCKSFPCYKVA</sequence>
<name>A0A8S9G7B6_BRACR</name>
<gene>
    <name evidence="2" type="ORF">F2Q68_00032372</name>
</gene>
<protein>
    <submittedName>
        <fullName evidence="2">Uncharacterized protein</fullName>
    </submittedName>
</protein>
<feature type="region of interest" description="Disordered" evidence="1">
    <location>
        <begin position="1"/>
        <end position="77"/>
    </location>
</feature>
<organism evidence="2 3">
    <name type="scientific">Brassica cretica</name>
    <name type="common">Mustard</name>
    <dbReference type="NCBI Taxonomy" id="69181"/>
    <lineage>
        <taxon>Eukaryota</taxon>
        <taxon>Viridiplantae</taxon>
        <taxon>Streptophyta</taxon>
        <taxon>Embryophyta</taxon>
        <taxon>Tracheophyta</taxon>
        <taxon>Spermatophyta</taxon>
        <taxon>Magnoliopsida</taxon>
        <taxon>eudicotyledons</taxon>
        <taxon>Gunneridae</taxon>
        <taxon>Pentapetalae</taxon>
        <taxon>rosids</taxon>
        <taxon>malvids</taxon>
        <taxon>Brassicales</taxon>
        <taxon>Brassicaceae</taxon>
        <taxon>Brassiceae</taxon>
        <taxon>Brassica</taxon>
    </lineage>
</organism>
<accession>A0A8S9G7B6</accession>
<reference evidence="2" key="1">
    <citation type="submission" date="2019-12" db="EMBL/GenBank/DDBJ databases">
        <title>Genome sequencing and annotation of Brassica cretica.</title>
        <authorList>
            <person name="Studholme D.J."/>
            <person name="Sarris P.F."/>
        </authorList>
    </citation>
    <scope>NUCLEOTIDE SEQUENCE</scope>
    <source>
        <strain evidence="2">PFS-001/15</strain>
        <tissue evidence="2">Leaf</tissue>
    </source>
</reference>
<evidence type="ECO:0000256" key="1">
    <source>
        <dbReference type="SAM" id="MobiDB-lite"/>
    </source>
</evidence>
<feature type="compositionally biased region" description="Basic residues" evidence="1">
    <location>
        <begin position="16"/>
        <end position="28"/>
    </location>
</feature>
<feature type="compositionally biased region" description="Basic and acidic residues" evidence="1">
    <location>
        <begin position="61"/>
        <end position="73"/>
    </location>
</feature>
<dbReference type="Proteomes" id="UP000712281">
    <property type="component" value="Unassembled WGS sequence"/>
</dbReference>
<dbReference type="EMBL" id="QGKW02002005">
    <property type="protein sequence ID" value="KAF2541833.1"/>
    <property type="molecule type" value="Genomic_DNA"/>
</dbReference>
<dbReference type="AlphaFoldDB" id="A0A8S9G7B6"/>